<evidence type="ECO:0000256" key="1">
    <source>
        <dbReference type="SAM" id="Phobius"/>
    </source>
</evidence>
<feature type="transmembrane region" description="Helical" evidence="1">
    <location>
        <begin position="35"/>
        <end position="51"/>
    </location>
</feature>
<keyword evidence="1" id="KW-0472">Membrane</keyword>
<dbReference type="InterPro" id="IPR010397">
    <property type="entry name" value="DUF996"/>
</dbReference>
<organism evidence="2">
    <name type="scientific">Fervidicoccus fontis</name>
    <dbReference type="NCBI Taxonomy" id="683846"/>
    <lineage>
        <taxon>Archaea</taxon>
        <taxon>Thermoproteota</taxon>
        <taxon>Thermoprotei</taxon>
        <taxon>Fervidicoccales</taxon>
        <taxon>Fervidicoccaceae</taxon>
        <taxon>Fervidicoccus</taxon>
    </lineage>
</organism>
<comment type="caution">
    <text evidence="2">The sequence shown here is derived from an EMBL/GenBank/DDBJ whole genome shotgun (WGS) entry which is preliminary data.</text>
</comment>
<protein>
    <submittedName>
        <fullName evidence="2">DUF996 domain-containing protein</fullName>
    </submittedName>
</protein>
<dbReference type="Pfam" id="PF06195">
    <property type="entry name" value="DUF996"/>
    <property type="match status" value="1"/>
</dbReference>
<feature type="transmembrane region" description="Helical" evidence="1">
    <location>
        <begin position="12"/>
        <end position="29"/>
    </location>
</feature>
<keyword evidence="1" id="KW-1133">Transmembrane helix</keyword>
<feature type="transmembrane region" description="Helical" evidence="1">
    <location>
        <begin position="63"/>
        <end position="89"/>
    </location>
</feature>
<dbReference type="EMBL" id="DSFE01000100">
    <property type="protein sequence ID" value="HEU98147.1"/>
    <property type="molecule type" value="Genomic_DNA"/>
</dbReference>
<feature type="transmembrane region" description="Helical" evidence="1">
    <location>
        <begin position="140"/>
        <end position="171"/>
    </location>
</feature>
<dbReference type="Proteomes" id="UP000885664">
    <property type="component" value="Unassembled WGS sequence"/>
</dbReference>
<feature type="transmembrane region" description="Helical" evidence="1">
    <location>
        <begin position="95"/>
        <end position="119"/>
    </location>
</feature>
<dbReference type="AlphaFoldDB" id="A0A7C2UQY0"/>
<name>A0A7C2UQY0_9CREN</name>
<accession>A0A7C2UQY0</accession>
<gene>
    <name evidence="2" type="ORF">ENO36_04775</name>
</gene>
<proteinExistence type="predicted"/>
<evidence type="ECO:0000313" key="2">
    <source>
        <dbReference type="EMBL" id="HEU98147.1"/>
    </source>
</evidence>
<reference evidence="2" key="1">
    <citation type="journal article" date="2020" name="mSystems">
        <title>Genome- and Community-Level Interaction Insights into Carbon Utilization and Element Cycling Functions of Hydrothermarchaeota in Hydrothermal Sediment.</title>
        <authorList>
            <person name="Zhou Z."/>
            <person name="Liu Y."/>
            <person name="Xu W."/>
            <person name="Pan J."/>
            <person name="Luo Z.H."/>
            <person name="Li M."/>
        </authorList>
    </citation>
    <scope>NUCLEOTIDE SEQUENCE [LARGE SCALE GENOMIC DNA]</scope>
    <source>
        <strain evidence="2">SpSt-1259</strain>
    </source>
</reference>
<keyword evidence="1" id="KW-0812">Transmembrane</keyword>
<sequence length="188" mass="20335">MSHMSRLEDAKILGVVGSILLIIGGMATFGRFFPISIIGFILTAVAMKYISDYFKEPAIFNNFIYYIIISIIGIFITIFLGLASIVSGFMLGKGIVILSIIATLAVLWIVIVISSIFLMRSFELTATKTGVQMFSTAGKLYFVGAILVIILVGFLVIFIAEILTAVAFFSISVPEAEAHTSSQPSTTV</sequence>